<comment type="caution">
    <text evidence="2">The sequence shown here is derived from an EMBL/GenBank/DDBJ whole genome shotgun (WGS) entry which is preliminary data.</text>
</comment>
<sequence length="133" mass="14791">MYDSSERSSCRQYRRVKHPPWGAGRGARGAGRGRGVVARSRPRARNVHDYTSRVDRAGAFLKVERAARDVRHRCDVTHSWPVVCPAQRISLRIPCTFKCVPCSISGRVGGPVTKFSDPGDLDAGERYRKGLVV</sequence>
<dbReference type="Proteomes" id="UP000299102">
    <property type="component" value="Unassembled WGS sequence"/>
</dbReference>
<accession>A0A4C1UXD3</accession>
<feature type="region of interest" description="Disordered" evidence="1">
    <location>
        <begin position="1"/>
        <end position="44"/>
    </location>
</feature>
<keyword evidence="3" id="KW-1185">Reference proteome</keyword>
<proteinExistence type="predicted"/>
<gene>
    <name evidence="2" type="ORF">EVAR_77401_1</name>
</gene>
<dbReference type="AlphaFoldDB" id="A0A4C1UXD3"/>
<evidence type="ECO:0000256" key="1">
    <source>
        <dbReference type="SAM" id="MobiDB-lite"/>
    </source>
</evidence>
<protein>
    <submittedName>
        <fullName evidence="2">Uncharacterized protein</fullName>
    </submittedName>
</protein>
<dbReference type="EMBL" id="BGZK01000241">
    <property type="protein sequence ID" value="GBP31105.1"/>
    <property type="molecule type" value="Genomic_DNA"/>
</dbReference>
<organism evidence="2 3">
    <name type="scientific">Eumeta variegata</name>
    <name type="common">Bagworm moth</name>
    <name type="synonym">Eumeta japonica</name>
    <dbReference type="NCBI Taxonomy" id="151549"/>
    <lineage>
        <taxon>Eukaryota</taxon>
        <taxon>Metazoa</taxon>
        <taxon>Ecdysozoa</taxon>
        <taxon>Arthropoda</taxon>
        <taxon>Hexapoda</taxon>
        <taxon>Insecta</taxon>
        <taxon>Pterygota</taxon>
        <taxon>Neoptera</taxon>
        <taxon>Endopterygota</taxon>
        <taxon>Lepidoptera</taxon>
        <taxon>Glossata</taxon>
        <taxon>Ditrysia</taxon>
        <taxon>Tineoidea</taxon>
        <taxon>Psychidae</taxon>
        <taxon>Oiketicinae</taxon>
        <taxon>Eumeta</taxon>
    </lineage>
</organism>
<evidence type="ECO:0000313" key="2">
    <source>
        <dbReference type="EMBL" id="GBP31105.1"/>
    </source>
</evidence>
<reference evidence="2 3" key="1">
    <citation type="journal article" date="2019" name="Commun. Biol.">
        <title>The bagworm genome reveals a unique fibroin gene that provides high tensile strength.</title>
        <authorList>
            <person name="Kono N."/>
            <person name="Nakamura H."/>
            <person name="Ohtoshi R."/>
            <person name="Tomita M."/>
            <person name="Numata K."/>
            <person name="Arakawa K."/>
        </authorList>
    </citation>
    <scope>NUCLEOTIDE SEQUENCE [LARGE SCALE GENOMIC DNA]</scope>
</reference>
<name>A0A4C1UXD3_EUMVA</name>
<evidence type="ECO:0000313" key="3">
    <source>
        <dbReference type="Proteomes" id="UP000299102"/>
    </source>
</evidence>
<feature type="compositionally biased region" description="Gly residues" evidence="1">
    <location>
        <begin position="23"/>
        <end position="34"/>
    </location>
</feature>